<dbReference type="SMART" id="SM00471">
    <property type="entry name" value="HDc"/>
    <property type="match status" value="1"/>
</dbReference>
<dbReference type="SMART" id="SM00322">
    <property type="entry name" value="KH"/>
    <property type="match status" value="1"/>
</dbReference>
<dbReference type="AlphaFoldDB" id="A0A0L0MJN6"/>
<evidence type="ECO:0000256" key="4">
    <source>
        <dbReference type="ARBA" id="ARBA00022884"/>
    </source>
</evidence>
<dbReference type="PATRIC" id="fig|198422.3.peg.242"/>
<dbReference type="InterPro" id="IPR036612">
    <property type="entry name" value="KH_dom_type_1_sf"/>
</dbReference>
<dbReference type="EMBL" id="JPSQ01000054">
    <property type="protein sequence ID" value="KND62558.1"/>
    <property type="molecule type" value="Genomic_DNA"/>
</dbReference>
<organism evidence="9 10">
    <name type="scientific">Candidatus Phytoplasma phoenicium</name>
    <dbReference type="NCBI Taxonomy" id="198422"/>
    <lineage>
        <taxon>Bacteria</taxon>
        <taxon>Bacillati</taxon>
        <taxon>Mycoplasmatota</taxon>
        <taxon>Mollicutes</taxon>
        <taxon>Acholeplasmatales</taxon>
        <taxon>Acholeplasmataceae</taxon>
        <taxon>Candidatus Phytoplasma</taxon>
        <taxon>16SrIX (Pigeon pea witches'-broom group)</taxon>
    </lineage>
</organism>
<dbReference type="NCBIfam" id="TIGR03319">
    <property type="entry name" value="RNase_Y"/>
    <property type="match status" value="1"/>
</dbReference>
<evidence type="ECO:0000256" key="3">
    <source>
        <dbReference type="ARBA" id="ARBA00022801"/>
    </source>
</evidence>
<dbReference type="InterPro" id="IPR004088">
    <property type="entry name" value="KH_dom_type_1"/>
</dbReference>
<dbReference type="Pfam" id="PF12072">
    <property type="entry name" value="RNase_Y_N"/>
    <property type="match status" value="1"/>
</dbReference>
<dbReference type="InterPro" id="IPR006675">
    <property type="entry name" value="HDIG_dom"/>
</dbReference>
<dbReference type="GO" id="GO:0016020">
    <property type="term" value="C:membrane"/>
    <property type="evidence" value="ECO:0007669"/>
    <property type="project" value="InterPro"/>
</dbReference>
<dbReference type="GO" id="GO:0006402">
    <property type="term" value="P:mRNA catabolic process"/>
    <property type="evidence" value="ECO:0007669"/>
    <property type="project" value="UniProtKB-UniRule"/>
</dbReference>
<dbReference type="GO" id="GO:0004521">
    <property type="term" value="F:RNA endonuclease activity"/>
    <property type="evidence" value="ECO:0007669"/>
    <property type="project" value="UniProtKB-UniRule"/>
</dbReference>
<keyword evidence="3 9" id="KW-0378">Hydrolase</keyword>
<evidence type="ECO:0000256" key="1">
    <source>
        <dbReference type="ARBA" id="ARBA00022722"/>
    </source>
</evidence>
<dbReference type="InterPro" id="IPR022711">
    <property type="entry name" value="RNase_Y_N"/>
</dbReference>
<accession>A0A0L0MJN6</accession>
<dbReference type="GO" id="GO:0003723">
    <property type="term" value="F:RNA binding"/>
    <property type="evidence" value="ECO:0007669"/>
    <property type="project" value="UniProtKB-UniRule"/>
</dbReference>
<keyword evidence="7" id="KW-0175">Coiled coil</keyword>
<feature type="domain" description="HD" evidence="8">
    <location>
        <begin position="309"/>
        <end position="402"/>
    </location>
</feature>
<evidence type="ECO:0000256" key="5">
    <source>
        <dbReference type="NCBIfam" id="TIGR03319"/>
    </source>
</evidence>
<keyword evidence="10" id="KW-1185">Reference proteome</keyword>
<evidence type="ECO:0000259" key="8">
    <source>
        <dbReference type="PROSITE" id="PS51831"/>
    </source>
</evidence>
<feature type="non-terminal residue" evidence="9">
    <location>
        <position position="1"/>
    </location>
</feature>
<proteinExistence type="inferred from homology"/>
<dbReference type="InterPro" id="IPR017705">
    <property type="entry name" value="Ribonuclease_Y"/>
</dbReference>
<feature type="coiled-coil region" evidence="7">
    <location>
        <begin position="43"/>
        <end position="153"/>
    </location>
</feature>
<dbReference type="SUPFAM" id="SSF109604">
    <property type="entry name" value="HD-domain/PDEase-like"/>
    <property type="match status" value="1"/>
</dbReference>
<keyword evidence="4 6" id="KW-0694">RNA-binding</keyword>
<sequence>FQKNKIRNMIKKTDQRNQEQILKSQLISNQIISETKNKIYLLKQEVENDLNQRRKIIVNLEEKIIHQEELLIYRTKYLNEKEEFLDVKEQKINKQKRTVEQLQHKIQEILEKKQAQLEEISCLTQQQAKEIVMSEMKKNISREIINYAKIKEEEFKFKVKKKAKVLLINTMQTLSREVISNYNISVVCLENDDLKGKIIGKEGRNIKTFEMTTGVDLIIDDAPNTVLLSSFDPIRREIAKRTLEYLILDGRITPASIEKNFQRIVGDIDNFIQEIGEDVIFETKVGPMDEYLVKLLGKLHFRASYGQNALNHSIEVAFLAGKLASELGENEILTRRAGLLHDIGKSLDYSVEGSHVKIGVELAIKYQEPKEVIDAIASHHEEQEPQTLIAILVAIADQISSSRPGARKESIENYIQRITQLEKIANEIDGVDKSYAIRSGREIRVIVKSEEVDDAKTFTIAQEIKNKIQKNINYNGIIKITVLRETRTIEIVDVNNNKL</sequence>
<dbReference type="GO" id="GO:0016787">
    <property type="term" value="F:hydrolase activity"/>
    <property type="evidence" value="ECO:0007669"/>
    <property type="project" value="UniProtKB-KW"/>
</dbReference>
<evidence type="ECO:0000256" key="6">
    <source>
        <dbReference type="PROSITE-ProRule" id="PRU00117"/>
    </source>
</evidence>
<evidence type="ECO:0000256" key="2">
    <source>
        <dbReference type="ARBA" id="ARBA00022759"/>
    </source>
</evidence>
<keyword evidence="2" id="KW-0255">Endonuclease</keyword>
<evidence type="ECO:0000313" key="9">
    <source>
        <dbReference type="EMBL" id="KND62558.1"/>
    </source>
</evidence>
<dbReference type="HAMAP" id="MF_00335">
    <property type="entry name" value="RNase_Y"/>
    <property type="match status" value="1"/>
</dbReference>
<dbReference type="PROSITE" id="PS50084">
    <property type="entry name" value="KH_TYPE_1"/>
    <property type="match status" value="1"/>
</dbReference>
<dbReference type="InterPro" id="IPR004087">
    <property type="entry name" value="KH_dom"/>
</dbReference>
<keyword evidence="1" id="KW-0540">Nuclease</keyword>
<dbReference type="InterPro" id="IPR003607">
    <property type="entry name" value="HD/PDEase_dom"/>
</dbReference>
<dbReference type="RefSeq" id="WP_050337315.1">
    <property type="nucleotide sequence ID" value="NZ_JPSQ01000054.1"/>
</dbReference>
<evidence type="ECO:0000313" key="10">
    <source>
        <dbReference type="Proteomes" id="UP000037086"/>
    </source>
</evidence>
<dbReference type="PANTHER" id="PTHR12826:SF15">
    <property type="entry name" value="RIBONUCLEASE Y"/>
    <property type="match status" value="1"/>
</dbReference>
<dbReference type="CDD" id="cd00077">
    <property type="entry name" value="HDc"/>
    <property type="match status" value="1"/>
</dbReference>
<dbReference type="Gene3D" id="1.10.3210.10">
    <property type="entry name" value="Hypothetical protein af1432"/>
    <property type="match status" value="1"/>
</dbReference>
<protein>
    <recommendedName>
        <fullName evidence="5">Ribonuclease Y</fullName>
        <ecNumber evidence="5">3.1.-.-</ecNumber>
    </recommendedName>
</protein>
<dbReference type="SUPFAM" id="SSF54791">
    <property type="entry name" value="Eukaryotic type KH-domain (KH-domain type I)"/>
    <property type="match status" value="1"/>
</dbReference>
<dbReference type="Proteomes" id="UP000037086">
    <property type="component" value="Unassembled WGS sequence"/>
</dbReference>
<dbReference type="CDD" id="cd22431">
    <property type="entry name" value="KH-I_RNaseY"/>
    <property type="match status" value="1"/>
</dbReference>
<comment type="caution">
    <text evidence="9">The sequence shown here is derived from an EMBL/GenBank/DDBJ whole genome shotgun (WGS) entry which is preliminary data.</text>
</comment>
<dbReference type="PANTHER" id="PTHR12826">
    <property type="entry name" value="RIBONUCLEASE Y"/>
    <property type="match status" value="1"/>
</dbReference>
<evidence type="ECO:0000256" key="7">
    <source>
        <dbReference type="SAM" id="Coils"/>
    </source>
</evidence>
<gene>
    <name evidence="9" type="ORF">AlmWB_02510</name>
</gene>
<dbReference type="NCBIfam" id="TIGR00277">
    <property type="entry name" value="HDIG"/>
    <property type="match status" value="1"/>
</dbReference>
<reference evidence="9 10" key="1">
    <citation type="journal article" date="2015" name="BMC Microbiol.">
        <title>'Candidatus Phytoplasma phoenicium' associated with almond witches'-broom disease: from draft genome to genetic diversity among strain populations.</title>
        <authorList>
            <person name="Quaglino F."/>
            <person name="Kube M."/>
            <person name="Jawhari M."/>
            <person name="Abou-Jawdah Y."/>
            <person name="Siewert C."/>
            <person name="Choueiri E."/>
            <person name="Sobh H."/>
            <person name="Casati P."/>
            <person name="Tedeschi R."/>
            <person name="Molino Lova M."/>
            <person name="Alma A."/>
            <person name="Bianco P.A."/>
        </authorList>
    </citation>
    <scope>NUCLEOTIDE SEQUENCE [LARGE SCALE GENOMIC DNA]</scope>
    <source>
        <strain evidence="9 10">SA213</strain>
    </source>
</reference>
<dbReference type="OrthoDB" id="9803205at2"/>
<dbReference type="Pfam" id="PF00013">
    <property type="entry name" value="KH_1"/>
    <property type="match status" value="1"/>
</dbReference>
<name>A0A0L0MJN6_9MOLU</name>
<dbReference type="PROSITE" id="PS51831">
    <property type="entry name" value="HD"/>
    <property type="match status" value="1"/>
</dbReference>
<dbReference type="EC" id="3.1.-.-" evidence="5"/>
<dbReference type="InterPro" id="IPR006674">
    <property type="entry name" value="HD_domain"/>
</dbReference>
<dbReference type="Pfam" id="PF01966">
    <property type="entry name" value="HD"/>
    <property type="match status" value="1"/>
</dbReference>